<keyword evidence="3" id="KW-1185">Reference proteome</keyword>
<dbReference type="InterPro" id="IPR052534">
    <property type="entry name" value="Extracell_DNA_Util/SecSys_Comp"/>
</dbReference>
<sequence>MALINLLPWREAERTKRKREFGFMILGGVIVTIAAIFFMHMHMESLISAQNRRNAYLQQEIDVVKQQIREIRDLGKTKSGLLARMDIIQQLQSSRPQIVHLFDELVATLPDGVHLTSVKQNGALVSVAGRAQSNARVSAYMRNIERSEWLGNPRLDVIENKEATGTGMSHFKLTAKQLASGGEATQ</sequence>
<keyword evidence="1" id="KW-0812">Transmembrane</keyword>
<proteinExistence type="predicted"/>
<dbReference type="PANTHER" id="PTHR40278:SF2">
    <property type="entry name" value="TYPE IV PILUS INNER MEMBRANE COMPONENT PILN"/>
    <property type="match status" value="1"/>
</dbReference>
<dbReference type="GO" id="GO:0043107">
    <property type="term" value="P:type IV pilus-dependent motility"/>
    <property type="evidence" value="ECO:0007669"/>
    <property type="project" value="TreeGrafter"/>
</dbReference>
<evidence type="ECO:0000313" key="2">
    <source>
        <dbReference type="EMBL" id="RDH83450.1"/>
    </source>
</evidence>
<dbReference type="EMBL" id="QFXE01000019">
    <property type="protein sequence ID" value="RDH83450.1"/>
    <property type="molecule type" value="Genomic_DNA"/>
</dbReference>
<keyword evidence="1" id="KW-0472">Membrane</keyword>
<organism evidence="2 3">
    <name type="scientific">endosymbiont of Escarpia spicata</name>
    <dbReference type="NCBI Taxonomy" id="2200908"/>
    <lineage>
        <taxon>Bacteria</taxon>
        <taxon>Pseudomonadati</taxon>
        <taxon>Pseudomonadota</taxon>
        <taxon>Gammaproteobacteria</taxon>
        <taxon>sulfur-oxidizing symbionts</taxon>
    </lineage>
</organism>
<dbReference type="PANTHER" id="PTHR40278">
    <property type="entry name" value="DNA UTILIZATION PROTEIN HOFN"/>
    <property type="match status" value="1"/>
</dbReference>
<comment type="caution">
    <text evidence="2">The sequence shown here is derived from an EMBL/GenBank/DDBJ whole genome shotgun (WGS) entry which is preliminary data.</text>
</comment>
<gene>
    <name evidence="2" type="ORF">DIZ78_14320</name>
</gene>
<dbReference type="InterPro" id="IPR007813">
    <property type="entry name" value="PilN"/>
</dbReference>
<dbReference type="Pfam" id="PF05137">
    <property type="entry name" value="PilN"/>
    <property type="match status" value="1"/>
</dbReference>
<feature type="transmembrane region" description="Helical" evidence="1">
    <location>
        <begin position="21"/>
        <end position="43"/>
    </location>
</feature>
<accession>A0A370DFW8</accession>
<evidence type="ECO:0000313" key="3">
    <source>
        <dbReference type="Proteomes" id="UP000254771"/>
    </source>
</evidence>
<dbReference type="Proteomes" id="UP000254771">
    <property type="component" value="Unassembled WGS sequence"/>
</dbReference>
<dbReference type="AlphaFoldDB" id="A0A370DFW8"/>
<protein>
    <submittedName>
        <fullName evidence="2">Pilus assembly protein PilN</fullName>
    </submittedName>
</protein>
<evidence type="ECO:0000256" key="1">
    <source>
        <dbReference type="SAM" id="Phobius"/>
    </source>
</evidence>
<name>A0A370DFW8_9GAMM</name>
<reference evidence="2 3" key="1">
    <citation type="journal article" date="2018" name="ISME J.">
        <title>Endosymbiont genomes yield clues of tubeworm success.</title>
        <authorList>
            <person name="Li Y."/>
            <person name="Liles M.R."/>
            <person name="Halanych K.M."/>
        </authorList>
    </citation>
    <scope>NUCLEOTIDE SEQUENCE [LARGE SCALE GENOMIC DNA]</scope>
    <source>
        <strain evidence="2">A1462</strain>
    </source>
</reference>
<dbReference type="GO" id="GO:0043683">
    <property type="term" value="P:type IV pilus assembly"/>
    <property type="evidence" value="ECO:0007669"/>
    <property type="project" value="TreeGrafter"/>
</dbReference>
<keyword evidence="1" id="KW-1133">Transmembrane helix</keyword>